<dbReference type="InterPro" id="IPR023198">
    <property type="entry name" value="PGP-like_dom2"/>
</dbReference>
<dbReference type="PANTHER" id="PTHR43434">
    <property type="entry name" value="PHOSPHOGLYCOLATE PHOSPHATASE"/>
    <property type="match status" value="1"/>
</dbReference>
<comment type="pathway">
    <text evidence="2">Organic acid metabolism; glycolate biosynthesis; glycolate from 2-phosphoglycolate: step 1/1.</text>
</comment>
<dbReference type="Gene3D" id="3.40.50.1000">
    <property type="entry name" value="HAD superfamily/HAD-like"/>
    <property type="match status" value="1"/>
</dbReference>
<evidence type="ECO:0000256" key="2">
    <source>
        <dbReference type="ARBA" id="ARBA00004818"/>
    </source>
</evidence>
<evidence type="ECO:0000256" key="3">
    <source>
        <dbReference type="ARBA" id="ARBA00006171"/>
    </source>
</evidence>
<dbReference type="PANTHER" id="PTHR43434:SF1">
    <property type="entry name" value="PHOSPHOGLYCOLATE PHOSPHATASE"/>
    <property type="match status" value="1"/>
</dbReference>
<dbReference type="CDD" id="cd01427">
    <property type="entry name" value="HAD_like"/>
    <property type="match status" value="1"/>
</dbReference>
<gene>
    <name evidence="5" type="ORF">C7449_10157</name>
</gene>
<organism evidence="5 6">
    <name type="scientific">Mycoplana dimorpha</name>
    <dbReference type="NCBI Taxonomy" id="28320"/>
    <lineage>
        <taxon>Bacteria</taxon>
        <taxon>Pseudomonadati</taxon>
        <taxon>Pseudomonadota</taxon>
        <taxon>Alphaproteobacteria</taxon>
        <taxon>Hyphomicrobiales</taxon>
        <taxon>Rhizobiaceae</taxon>
        <taxon>Mycoplana</taxon>
    </lineage>
</organism>
<dbReference type="EMBL" id="PZZZ01000001">
    <property type="protein sequence ID" value="PTM98394.1"/>
    <property type="molecule type" value="Genomic_DNA"/>
</dbReference>
<dbReference type="InterPro" id="IPR023214">
    <property type="entry name" value="HAD_sf"/>
</dbReference>
<dbReference type="SFLD" id="SFLDG01129">
    <property type="entry name" value="C1.5:_HAD__Beta-PGM__Phosphata"/>
    <property type="match status" value="1"/>
</dbReference>
<sequence length="250" mass="25967">MTGPTMEKTRTISGILFDKDGTLLDYARSWVPVNYELARLAAGGDEELARRLLLAGGMGPDTGHVAPDTLLAAGNTVEIAEGMVAAGAPMAVTELAVLFDGLFAQSASMAVAVTDLAGFFAALHAKGFRLGVASSDNEQSIRQTARRFGFEQYLHYVAGYDSGYGVKPEPGMVLGFCAATGLDPHEVAVVGDNNHDLHMGRSAGAGLTVAVLTGTGSRESLSAASDYCLNDITELPALLPHAGAARRLAV</sequence>
<proteinExistence type="inferred from homology"/>
<comment type="caution">
    <text evidence="5">The sequence shown here is derived from an EMBL/GenBank/DDBJ whole genome shotgun (WGS) entry which is preliminary data.</text>
</comment>
<evidence type="ECO:0000313" key="6">
    <source>
        <dbReference type="Proteomes" id="UP000241247"/>
    </source>
</evidence>
<comment type="similarity">
    <text evidence="3">Belongs to the HAD-like hydrolase superfamily. CbbY/CbbZ/Gph/YieH family.</text>
</comment>
<name>A0A2T5BHB7_MYCDI</name>
<accession>A0A2T5BHB7</accession>
<dbReference type="GO" id="GO:0008967">
    <property type="term" value="F:phosphoglycolate phosphatase activity"/>
    <property type="evidence" value="ECO:0007669"/>
    <property type="project" value="UniProtKB-EC"/>
</dbReference>
<reference evidence="5 6" key="1">
    <citation type="submission" date="2018-04" db="EMBL/GenBank/DDBJ databases">
        <title>Genomic Encyclopedia of Type Strains, Phase IV (KMG-IV): sequencing the most valuable type-strain genomes for metagenomic binning, comparative biology and taxonomic classification.</title>
        <authorList>
            <person name="Goeker M."/>
        </authorList>
    </citation>
    <scope>NUCLEOTIDE SEQUENCE [LARGE SCALE GENOMIC DNA]</scope>
    <source>
        <strain evidence="5 6">DSM 7138</strain>
    </source>
</reference>
<evidence type="ECO:0000313" key="5">
    <source>
        <dbReference type="EMBL" id="PTM98394.1"/>
    </source>
</evidence>
<dbReference type="Pfam" id="PF00702">
    <property type="entry name" value="Hydrolase"/>
    <property type="match status" value="1"/>
</dbReference>
<evidence type="ECO:0000256" key="4">
    <source>
        <dbReference type="ARBA" id="ARBA00013078"/>
    </source>
</evidence>
<dbReference type="InterPro" id="IPR050155">
    <property type="entry name" value="HAD-like_hydrolase_sf"/>
</dbReference>
<evidence type="ECO:0000256" key="1">
    <source>
        <dbReference type="ARBA" id="ARBA00000830"/>
    </source>
</evidence>
<dbReference type="SUPFAM" id="SSF56784">
    <property type="entry name" value="HAD-like"/>
    <property type="match status" value="1"/>
</dbReference>
<comment type="catalytic activity">
    <reaction evidence="1">
        <text>2-phosphoglycolate + H2O = glycolate + phosphate</text>
        <dbReference type="Rhea" id="RHEA:14369"/>
        <dbReference type="ChEBI" id="CHEBI:15377"/>
        <dbReference type="ChEBI" id="CHEBI:29805"/>
        <dbReference type="ChEBI" id="CHEBI:43474"/>
        <dbReference type="ChEBI" id="CHEBI:58033"/>
        <dbReference type="EC" id="3.1.3.18"/>
    </reaction>
</comment>
<dbReference type="AlphaFoldDB" id="A0A2T5BHB7"/>
<protein>
    <recommendedName>
        <fullName evidence="4">phosphoglycolate phosphatase</fullName>
        <ecNumber evidence="4">3.1.3.18</ecNumber>
    </recommendedName>
</protein>
<dbReference type="NCBIfam" id="TIGR01549">
    <property type="entry name" value="HAD-SF-IA-v1"/>
    <property type="match status" value="1"/>
</dbReference>
<dbReference type="SFLD" id="SFLDS00003">
    <property type="entry name" value="Haloacid_Dehalogenase"/>
    <property type="match status" value="1"/>
</dbReference>
<dbReference type="GO" id="GO:0006281">
    <property type="term" value="P:DNA repair"/>
    <property type="evidence" value="ECO:0007669"/>
    <property type="project" value="TreeGrafter"/>
</dbReference>
<dbReference type="InterPro" id="IPR036412">
    <property type="entry name" value="HAD-like_sf"/>
</dbReference>
<dbReference type="Gene3D" id="1.10.150.240">
    <property type="entry name" value="Putative phosphatase, domain 2"/>
    <property type="match status" value="1"/>
</dbReference>
<dbReference type="EC" id="3.1.3.18" evidence="4"/>
<dbReference type="InterPro" id="IPR006439">
    <property type="entry name" value="HAD-SF_hydro_IA"/>
</dbReference>
<dbReference type="Proteomes" id="UP000241247">
    <property type="component" value="Unassembled WGS sequence"/>
</dbReference>
<keyword evidence="6" id="KW-1185">Reference proteome</keyword>